<accession>A0A0A9D6A3</accession>
<keyword evidence="2" id="KW-0732">Signal</keyword>
<evidence type="ECO:0000256" key="1">
    <source>
        <dbReference type="SAM" id="MobiDB-lite"/>
    </source>
</evidence>
<dbReference type="EMBL" id="GBRH01215667">
    <property type="protein sequence ID" value="JAD82228.1"/>
    <property type="molecule type" value="Transcribed_RNA"/>
</dbReference>
<proteinExistence type="predicted"/>
<sequence length="121" mass="12249">MWRVYGVLLSLLCRRALVDVDGHPVLTAQGRAPRCGGVAGIGATGSRTLSAVMVANTVGAHRPQIQGVCRSDAGLPLVEALDLGRGNSLMAASTAREPETTGSEGPTLKTASTVAAGTPQA</sequence>
<feature type="compositionally biased region" description="Polar residues" evidence="1">
    <location>
        <begin position="100"/>
        <end position="121"/>
    </location>
</feature>
<protein>
    <recommendedName>
        <fullName evidence="4">Secreted protein</fullName>
    </recommendedName>
</protein>
<dbReference type="AlphaFoldDB" id="A0A0A9D6A3"/>
<evidence type="ECO:0000313" key="3">
    <source>
        <dbReference type="EMBL" id="JAD82228.1"/>
    </source>
</evidence>
<organism evidence="3">
    <name type="scientific">Arundo donax</name>
    <name type="common">Giant reed</name>
    <name type="synonym">Donax arundinaceus</name>
    <dbReference type="NCBI Taxonomy" id="35708"/>
    <lineage>
        <taxon>Eukaryota</taxon>
        <taxon>Viridiplantae</taxon>
        <taxon>Streptophyta</taxon>
        <taxon>Embryophyta</taxon>
        <taxon>Tracheophyta</taxon>
        <taxon>Spermatophyta</taxon>
        <taxon>Magnoliopsida</taxon>
        <taxon>Liliopsida</taxon>
        <taxon>Poales</taxon>
        <taxon>Poaceae</taxon>
        <taxon>PACMAD clade</taxon>
        <taxon>Arundinoideae</taxon>
        <taxon>Arundineae</taxon>
        <taxon>Arundo</taxon>
    </lineage>
</organism>
<feature type="chain" id="PRO_5002061121" description="Secreted protein" evidence="2">
    <location>
        <begin position="23"/>
        <end position="121"/>
    </location>
</feature>
<feature type="signal peptide" evidence="2">
    <location>
        <begin position="1"/>
        <end position="22"/>
    </location>
</feature>
<reference evidence="3" key="1">
    <citation type="submission" date="2014-09" db="EMBL/GenBank/DDBJ databases">
        <authorList>
            <person name="Magalhaes I.L.F."/>
            <person name="Oliveira U."/>
            <person name="Santos F.R."/>
            <person name="Vidigal T.H.D.A."/>
            <person name="Brescovit A.D."/>
            <person name="Santos A.J."/>
        </authorList>
    </citation>
    <scope>NUCLEOTIDE SEQUENCE</scope>
    <source>
        <tissue evidence="3">Shoot tissue taken approximately 20 cm above the soil surface</tissue>
    </source>
</reference>
<evidence type="ECO:0008006" key="4">
    <source>
        <dbReference type="Google" id="ProtNLM"/>
    </source>
</evidence>
<feature type="region of interest" description="Disordered" evidence="1">
    <location>
        <begin position="91"/>
        <end position="121"/>
    </location>
</feature>
<evidence type="ECO:0000256" key="2">
    <source>
        <dbReference type="SAM" id="SignalP"/>
    </source>
</evidence>
<name>A0A0A9D6A3_ARUDO</name>
<reference evidence="3" key="2">
    <citation type="journal article" date="2015" name="Data Brief">
        <title>Shoot transcriptome of the giant reed, Arundo donax.</title>
        <authorList>
            <person name="Barrero R.A."/>
            <person name="Guerrero F.D."/>
            <person name="Moolhuijzen P."/>
            <person name="Goolsby J.A."/>
            <person name="Tidwell J."/>
            <person name="Bellgard S.E."/>
            <person name="Bellgard M.I."/>
        </authorList>
    </citation>
    <scope>NUCLEOTIDE SEQUENCE</scope>
    <source>
        <tissue evidence="3">Shoot tissue taken approximately 20 cm above the soil surface</tissue>
    </source>
</reference>